<dbReference type="InterPro" id="IPR048862">
    <property type="entry name" value="SPOCS_spoVID_N"/>
</dbReference>
<dbReference type="Pfam" id="PF20918">
    <property type="entry name" value="SPOCS_spoVID-N"/>
    <property type="match status" value="1"/>
</dbReference>
<dbReference type="Gene3D" id="3.10.350.10">
    <property type="entry name" value="LysM domain"/>
    <property type="match status" value="1"/>
</dbReference>
<reference evidence="3 4" key="1">
    <citation type="journal article" date="2015" name="Antonie Van Leeuwenhoek">
        <title>Oceanobacillus bengalensis sp. nov., a bacterium isolated from seawater of the Bay of Bengal.</title>
        <authorList>
            <person name="Yongchang O."/>
            <person name="Xiang W."/>
            <person name="Wang G."/>
        </authorList>
    </citation>
    <scope>NUCLEOTIDE SEQUENCE [LARGE SCALE GENOMIC DNA]</scope>
    <source>
        <strain evidence="3 4">MCCC 1K00260</strain>
    </source>
</reference>
<dbReference type="EMBL" id="RBZO01000003">
    <property type="protein sequence ID" value="RKQ17949.1"/>
    <property type="molecule type" value="Genomic_DNA"/>
</dbReference>
<protein>
    <submittedName>
        <fullName evidence="3">Stage VI sporulation protein D</fullName>
    </submittedName>
</protein>
<dbReference type="PROSITE" id="PS51782">
    <property type="entry name" value="LYSM"/>
    <property type="match status" value="1"/>
</dbReference>
<dbReference type="AlphaFoldDB" id="A0A494Z5X4"/>
<dbReference type="SUPFAM" id="SSF54106">
    <property type="entry name" value="LysM domain"/>
    <property type="match status" value="1"/>
</dbReference>
<dbReference type="InterPro" id="IPR036779">
    <property type="entry name" value="LysM_dom_sf"/>
</dbReference>
<name>A0A494Z5X4_9BACI</name>
<proteinExistence type="predicted"/>
<evidence type="ECO:0000313" key="4">
    <source>
        <dbReference type="Proteomes" id="UP000281813"/>
    </source>
</evidence>
<organism evidence="3 4">
    <name type="scientific">Oceanobacillus bengalensis</name>
    <dbReference type="NCBI Taxonomy" id="1435466"/>
    <lineage>
        <taxon>Bacteria</taxon>
        <taxon>Bacillati</taxon>
        <taxon>Bacillota</taxon>
        <taxon>Bacilli</taxon>
        <taxon>Bacillales</taxon>
        <taxon>Bacillaceae</taxon>
        <taxon>Oceanobacillus</taxon>
    </lineage>
</organism>
<dbReference type="OrthoDB" id="2966368at2"/>
<gene>
    <name evidence="3" type="primary">spoVID</name>
    <name evidence="3" type="ORF">D8M05_03420</name>
</gene>
<feature type="domain" description="LysM" evidence="2">
    <location>
        <begin position="312"/>
        <end position="356"/>
    </location>
</feature>
<comment type="caution">
    <text evidence="3">The sequence shown here is derived from an EMBL/GenBank/DDBJ whole genome shotgun (WGS) entry which is preliminary data.</text>
</comment>
<feature type="compositionally biased region" description="Low complexity" evidence="1">
    <location>
        <begin position="204"/>
        <end position="213"/>
    </location>
</feature>
<keyword evidence="4" id="KW-1185">Reference proteome</keyword>
<dbReference type="NCBIfam" id="TIGR02907">
    <property type="entry name" value="spore_VI_D"/>
    <property type="match status" value="1"/>
</dbReference>
<dbReference type="InterPro" id="IPR014256">
    <property type="entry name" value="Spore_VI_D"/>
</dbReference>
<evidence type="ECO:0000259" key="2">
    <source>
        <dbReference type="PROSITE" id="PS51782"/>
    </source>
</evidence>
<dbReference type="RefSeq" id="WP_121128661.1">
    <property type="nucleotide sequence ID" value="NZ_JBHUFK010000023.1"/>
</dbReference>
<dbReference type="SMART" id="SM00257">
    <property type="entry name" value="LysM"/>
    <property type="match status" value="1"/>
</dbReference>
<feature type="compositionally biased region" description="Basic and acidic residues" evidence="1">
    <location>
        <begin position="193"/>
        <end position="202"/>
    </location>
</feature>
<dbReference type="Pfam" id="PF01476">
    <property type="entry name" value="LysM"/>
    <property type="match status" value="1"/>
</dbReference>
<sequence length="361" mass="41524">MSLDNSVFSFELNESLYFDKGQEVAELRGIALEPEISIQTFNDYISIRGVIELQGEYEKIVHDEMEEEEPITDFDAIEAKRYVEKVNEDEDGLFSFSHRFPVEISVPTYRVSDLSAVTVNVESFDYELPGEDQLKLYSTICIHGINQEVEQPRFDEAVEEKVEEIEEEEVVSDVVEEEQAQVSTDREEESFEFEIKQTKDDTTLNDPNDLLGTPAPALSEELAVEQDETEDNNDGRWLYKEKTQSLSDFFGKAELEEATDPLELESESVESYVENDSTYDDVAEEREAEDPDISYLADIFRSSKEEEYIKMKLCIVQKDDTIESIAERFQVSALQLIKQNRLEDDFDVSEGQLLYIPLKSS</sequence>
<accession>A0A494Z5X4</accession>
<evidence type="ECO:0000256" key="1">
    <source>
        <dbReference type="SAM" id="MobiDB-lite"/>
    </source>
</evidence>
<dbReference type="InterPro" id="IPR018392">
    <property type="entry name" value="LysM"/>
</dbReference>
<feature type="region of interest" description="Disordered" evidence="1">
    <location>
        <begin position="182"/>
        <end position="214"/>
    </location>
</feature>
<dbReference type="Proteomes" id="UP000281813">
    <property type="component" value="Unassembled WGS sequence"/>
</dbReference>
<dbReference type="CDD" id="cd00118">
    <property type="entry name" value="LysM"/>
    <property type="match status" value="1"/>
</dbReference>
<evidence type="ECO:0000313" key="3">
    <source>
        <dbReference type="EMBL" id="RKQ17949.1"/>
    </source>
</evidence>